<dbReference type="AlphaFoldDB" id="A0A8D8AC56"/>
<reference evidence="1" key="1">
    <citation type="submission" date="2021-05" db="EMBL/GenBank/DDBJ databases">
        <authorList>
            <person name="Alioto T."/>
            <person name="Alioto T."/>
            <person name="Gomez Garrido J."/>
        </authorList>
    </citation>
    <scope>NUCLEOTIDE SEQUENCE</scope>
</reference>
<accession>A0A8D8AC56</accession>
<dbReference type="EMBL" id="HBUE01020019">
    <property type="protein sequence ID" value="CAG6452092.1"/>
    <property type="molecule type" value="Transcribed_RNA"/>
</dbReference>
<protein>
    <submittedName>
        <fullName evidence="1">(northern house mosquito) hypothetical protein</fullName>
    </submittedName>
</protein>
<proteinExistence type="predicted"/>
<evidence type="ECO:0000313" key="1">
    <source>
        <dbReference type="EMBL" id="CAG6452092.1"/>
    </source>
</evidence>
<organism evidence="1">
    <name type="scientific">Culex pipiens</name>
    <name type="common">House mosquito</name>
    <dbReference type="NCBI Taxonomy" id="7175"/>
    <lineage>
        <taxon>Eukaryota</taxon>
        <taxon>Metazoa</taxon>
        <taxon>Ecdysozoa</taxon>
        <taxon>Arthropoda</taxon>
        <taxon>Hexapoda</taxon>
        <taxon>Insecta</taxon>
        <taxon>Pterygota</taxon>
        <taxon>Neoptera</taxon>
        <taxon>Endopterygota</taxon>
        <taxon>Diptera</taxon>
        <taxon>Nematocera</taxon>
        <taxon>Culicoidea</taxon>
        <taxon>Culicidae</taxon>
        <taxon>Culicinae</taxon>
        <taxon>Culicini</taxon>
        <taxon>Culex</taxon>
        <taxon>Culex</taxon>
    </lineage>
</organism>
<name>A0A8D8AC56_CULPI</name>
<sequence length="118" mass="13200">MPPKQRNPLLESTKEFANSFTAPGRSPPDFKQNSQSGSVIKQSILLIINIFTDVSMIDSVFTNLHRPIVLHDLASDFESLTATTTPFVCIKGSEEHRHTIPVKIPNLKCYDELIFSSI</sequence>